<evidence type="ECO:0000256" key="5">
    <source>
        <dbReference type="ARBA" id="ARBA00022984"/>
    </source>
</evidence>
<dbReference type="Gene3D" id="1.10.101.10">
    <property type="entry name" value="PGBD-like superfamily/PGBD"/>
    <property type="match status" value="1"/>
</dbReference>
<dbReference type="Pfam" id="PF01471">
    <property type="entry name" value="PG_binding_1"/>
    <property type="match status" value="1"/>
</dbReference>
<feature type="active site" description="Nucleophile" evidence="7">
    <location>
        <position position="372"/>
    </location>
</feature>
<comment type="pathway">
    <text evidence="1 7">Cell wall biogenesis; peptidoglycan biosynthesis.</text>
</comment>
<dbReference type="GO" id="GO:0008360">
    <property type="term" value="P:regulation of cell shape"/>
    <property type="evidence" value="ECO:0007669"/>
    <property type="project" value="UniProtKB-UniRule"/>
</dbReference>
<dbReference type="GO" id="GO:0004180">
    <property type="term" value="F:carboxypeptidase activity"/>
    <property type="evidence" value="ECO:0007669"/>
    <property type="project" value="UniProtKB-ARBA"/>
</dbReference>
<dbReference type="Pfam" id="PF03734">
    <property type="entry name" value="YkuD"/>
    <property type="match status" value="1"/>
</dbReference>
<dbReference type="Proteomes" id="UP000186406">
    <property type="component" value="Unassembled WGS sequence"/>
</dbReference>
<feature type="active site" description="Proton donor/acceptor" evidence="7">
    <location>
        <position position="353"/>
    </location>
</feature>
<evidence type="ECO:0000256" key="1">
    <source>
        <dbReference type="ARBA" id="ARBA00004752"/>
    </source>
</evidence>
<dbReference type="RefSeq" id="WP_244530725.1">
    <property type="nucleotide sequence ID" value="NZ_FRXO01000001.1"/>
</dbReference>
<accession>A0A1M7Z5Q2</accession>
<dbReference type="UniPathway" id="UPA00219"/>
<dbReference type="GO" id="GO:0071555">
    <property type="term" value="P:cell wall organization"/>
    <property type="evidence" value="ECO:0007669"/>
    <property type="project" value="UniProtKB-UniRule"/>
</dbReference>
<comment type="similarity">
    <text evidence="2">Belongs to the YkuD family.</text>
</comment>
<evidence type="ECO:0000256" key="8">
    <source>
        <dbReference type="SAM" id="MobiDB-lite"/>
    </source>
</evidence>
<evidence type="ECO:0000256" key="4">
    <source>
        <dbReference type="ARBA" id="ARBA00022960"/>
    </source>
</evidence>
<dbReference type="PANTHER" id="PTHR41533:SF2">
    <property type="entry name" value="BLR7131 PROTEIN"/>
    <property type="match status" value="1"/>
</dbReference>
<dbReference type="InterPro" id="IPR006311">
    <property type="entry name" value="TAT_signal"/>
</dbReference>
<organism evidence="10 11">
    <name type="scientific">Pseudoxanthobacter soli DSM 19599</name>
    <dbReference type="NCBI Taxonomy" id="1123029"/>
    <lineage>
        <taxon>Bacteria</taxon>
        <taxon>Pseudomonadati</taxon>
        <taxon>Pseudomonadota</taxon>
        <taxon>Alphaproteobacteria</taxon>
        <taxon>Hyphomicrobiales</taxon>
        <taxon>Segnochrobactraceae</taxon>
        <taxon>Pseudoxanthobacter</taxon>
    </lineage>
</organism>
<keyword evidence="6 7" id="KW-0961">Cell wall biogenesis/degradation</keyword>
<feature type="region of interest" description="Disordered" evidence="8">
    <location>
        <begin position="450"/>
        <end position="529"/>
    </location>
</feature>
<protein>
    <submittedName>
        <fullName evidence="10">Murein L,D-transpeptidase YcbB/YkuD</fullName>
    </submittedName>
</protein>
<dbReference type="InterPro" id="IPR038063">
    <property type="entry name" value="Transpep_catalytic_dom"/>
</dbReference>
<feature type="compositionally biased region" description="Polar residues" evidence="8">
    <location>
        <begin position="500"/>
        <end position="511"/>
    </location>
</feature>
<dbReference type="CDD" id="cd16913">
    <property type="entry name" value="YkuD_like"/>
    <property type="match status" value="1"/>
</dbReference>
<feature type="compositionally biased region" description="Low complexity" evidence="8">
    <location>
        <begin position="455"/>
        <end position="499"/>
    </location>
</feature>
<evidence type="ECO:0000313" key="11">
    <source>
        <dbReference type="Proteomes" id="UP000186406"/>
    </source>
</evidence>
<dbReference type="InterPro" id="IPR036366">
    <property type="entry name" value="PGBDSf"/>
</dbReference>
<dbReference type="GO" id="GO:0016740">
    <property type="term" value="F:transferase activity"/>
    <property type="evidence" value="ECO:0007669"/>
    <property type="project" value="UniProtKB-KW"/>
</dbReference>
<sequence>MIKDSAVARGSVRLAQRLRSLVSGERTGVESDAPASVSRRNMLTLMGGGAVGAFVTGPAMAQSAYEAAMSSGSGAEWADKFDAPMPSLQSVKSNRPTFSPQSAAYTEQAIQAYTAIVQKGGWPTLPTNMNRLKVGSRGPNVVTLRQRLLVTGDLVQNSGRQDTFDSYVDAAVRRFQIRNGLQPDGVVGGSTLKALNVPADVRLQQLQVNLVRLKAMSGDLGQRYVMVNIPGAEIEAVENGLVASRHLAVVGKIDRQSPILTSKISQINFNPYWHVPVSIIRKDLIPKMQADPNYLTRNKIHIYDGKGRELQATDIDWNTNDAVNYQFRQEPGLDNSMGSVKINFANPYSVYMHDTPSKSLFGQDARFHSSGCVRVQNVRQLIGWLLKTNPEWPEQKIDQVIRDGTRVDAQVKPPVPLYFTYVTAWATPEGVVNFRSDIYMRDGLGTVTITDGDVPPDQTASAAAPTTQQSASAAPAYSQAPAQTAPTQVTTTETFGGTQPSAGFQGNSSSFAGYKPSPAYGDGGAGQAY</sequence>
<dbReference type="PROSITE" id="PS52029">
    <property type="entry name" value="LD_TPASE"/>
    <property type="match status" value="1"/>
</dbReference>
<gene>
    <name evidence="10" type="ORF">SAMN02745172_00234</name>
</gene>
<dbReference type="Gene3D" id="2.40.440.10">
    <property type="entry name" value="L,D-transpeptidase catalytic domain-like"/>
    <property type="match status" value="1"/>
</dbReference>
<proteinExistence type="inferred from homology"/>
<keyword evidence="3" id="KW-0808">Transferase</keyword>
<keyword evidence="4 7" id="KW-0133">Cell shape</keyword>
<keyword evidence="11" id="KW-1185">Reference proteome</keyword>
<dbReference type="PANTHER" id="PTHR41533">
    <property type="entry name" value="L,D-TRANSPEPTIDASE HI_1667-RELATED"/>
    <property type="match status" value="1"/>
</dbReference>
<dbReference type="InterPro" id="IPR052905">
    <property type="entry name" value="LD-transpeptidase_YkuD-like"/>
</dbReference>
<evidence type="ECO:0000313" key="10">
    <source>
        <dbReference type="EMBL" id="SHO60263.1"/>
    </source>
</evidence>
<dbReference type="EMBL" id="FRXO01000001">
    <property type="protein sequence ID" value="SHO60263.1"/>
    <property type="molecule type" value="Genomic_DNA"/>
</dbReference>
<evidence type="ECO:0000259" key="9">
    <source>
        <dbReference type="PROSITE" id="PS52029"/>
    </source>
</evidence>
<dbReference type="AlphaFoldDB" id="A0A1M7Z5Q2"/>
<name>A0A1M7Z5Q2_9HYPH</name>
<dbReference type="SUPFAM" id="SSF47090">
    <property type="entry name" value="PGBD-like"/>
    <property type="match status" value="1"/>
</dbReference>
<evidence type="ECO:0000256" key="2">
    <source>
        <dbReference type="ARBA" id="ARBA00005992"/>
    </source>
</evidence>
<dbReference type="GO" id="GO:0009252">
    <property type="term" value="P:peptidoglycan biosynthetic process"/>
    <property type="evidence" value="ECO:0007669"/>
    <property type="project" value="UniProtKB-UniPathway"/>
</dbReference>
<reference evidence="10 11" key="1">
    <citation type="submission" date="2016-12" db="EMBL/GenBank/DDBJ databases">
        <authorList>
            <person name="Song W.-J."/>
            <person name="Kurnit D.M."/>
        </authorList>
    </citation>
    <scope>NUCLEOTIDE SEQUENCE [LARGE SCALE GENOMIC DNA]</scope>
    <source>
        <strain evidence="10 11">DSM 19599</strain>
    </source>
</reference>
<keyword evidence="5 7" id="KW-0573">Peptidoglycan synthesis</keyword>
<dbReference type="STRING" id="1123029.SAMN02745172_00234"/>
<dbReference type="InterPro" id="IPR002477">
    <property type="entry name" value="Peptidoglycan-bd-like"/>
</dbReference>
<evidence type="ECO:0000256" key="7">
    <source>
        <dbReference type="PROSITE-ProRule" id="PRU01373"/>
    </source>
</evidence>
<evidence type="ECO:0000256" key="6">
    <source>
        <dbReference type="ARBA" id="ARBA00023316"/>
    </source>
</evidence>
<dbReference type="InterPro" id="IPR036365">
    <property type="entry name" value="PGBD-like_sf"/>
</dbReference>
<dbReference type="SUPFAM" id="SSF141523">
    <property type="entry name" value="L,D-transpeptidase catalytic domain-like"/>
    <property type="match status" value="1"/>
</dbReference>
<evidence type="ECO:0000256" key="3">
    <source>
        <dbReference type="ARBA" id="ARBA00022679"/>
    </source>
</evidence>
<dbReference type="InterPro" id="IPR005490">
    <property type="entry name" value="LD_TPept_cat_dom"/>
</dbReference>
<feature type="domain" description="L,D-TPase catalytic" evidence="9">
    <location>
        <begin position="223"/>
        <end position="410"/>
    </location>
</feature>
<dbReference type="PROSITE" id="PS51318">
    <property type="entry name" value="TAT"/>
    <property type="match status" value="1"/>
</dbReference>